<evidence type="ECO:0000256" key="1">
    <source>
        <dbReference type="SAM" id="MobiDB-lite"/>
    </source>
</evidence>
<dbReference type="OrthoDB" id="88812at2759"/>
<dbReference type="Proteomes" id="UP001165121">
    <property type="component" value="Unassembled WGS sequence"/>
</dbReference>
<dbReference type="InterPro" id="IPR007021">
    <property type="entry name" value="DUF659"/>
</dbReference>
<sequence length="240" mass="26439">MQQTDPDDRSNAYGAREAPPVQAVRKPSFKEGGSEAIVTGDPEGYPSWGRCKSAIWLRCSIQVSLHFTLPYTGNPGYRDPGHQTLITAMFTLTLKPGVTKAFQEQLAIWIYNTGMAFYKIEHRSLLDALQLLTSGIEVAMRCQLSAVLLDRAYIKSLKLLEMSLHDKIVTVSSDGWTDICGHAVLNYMAVCGDRAYCLETVYTDAQANDAVVLAAGMQRAIEKYHFLNVGAVITGNTRAN</sequence>
<dbReference type="AlphaFoldDB" id="A0A9W7DA67"/>
<dbReference type="Pfam" id="PF04937">
    <property type="entry name" value="DUF659"/>
    <property type="match status" value="1"/>
</dbReference>
<reference evidence="3" key="1">
    <citation type="submission" date="2023-04" db="EMBL/GenBank/DDBJ databases">
        <title>Phytophthora fragariaefolia NBRC 109709.</title>
        <authorList>
            <person name="Ichikawa N."/>
            <person name="Sato H."/>
            <person name="Tonouchi N."/>
        </authorList>
    </citation>
    <scope>NUCLEOTIDE SEQUENCE</scope>
    <source>
        <strain evidence="3">NBRC 109709</strain>
    </source>
</reference>
<feature type="region of interest" description="Disordered" evidence="1">
    <location>
        <begin position="1"/>
        <end position="36"/>
    </location>
</feature>
<protein>
    <submittedName>
        <fullName evidence="3">Unnamed protein product</fullName>
    </submittedName>
</protein>
<feature type="domain" description="DUF659" evidence="2">
    <location>
        <begin position="155"/>
        <end position="239"/>
    </location>
</feature>
<evidence type="ECO:0000313" key="3">
    <source>
        <dbReference type="EMBL" id="GMG15970.1"/>
    </source>
</evidence>
<evidence type="ECO:0000313" key="4">
    <source>
        <dbReference type="Proteomes" id="UP001165121"/>
    </source>
</evidence>
<feature type="compositionally biased region" description="Basic and acidic residues" evidence="1">
    <location>
        <begin position="1"/>
        <end position="10"/>
    </location>
</feature>
<organism evidence="3 4">
    <name type="scientific">Phytophthora fragariaefolia</name>
    <dbReference type="NCBI Taxonomy" id="1490495"/>
    <lineage>
        <taxon>Eukaryota</taxon>
        <taxon>Sar</taxon>
        <taxon>Stramenopiles</taxon>
        <taxon>Oomycota</taxon>
        <taxon>Peronosporomycetes</taxon>
        <taxon>Peronosporales</taxon>
        <taxon>Peronosporaceae</taxon>
        <taxon>Phytophthora</taxon>
    </lineage>
</organism>
<dbReference type="EMBL" id="BSXT01018913">
    <property type="protein sequence ID" value="GMG15970.1"/>
    <property type="molecule type" value="Genomic_DNA"/>
</dbReference>
<name>A0A9W7DA67_9STRA</name>
<proteinExistence type="predicted"/>
<evidence type="ECO:0000259" key="2">
    <source>
        <dbReference type="Pfam" id="PF04937"/>
    </source>
</evidence>
<keyword evidence="4" id="KW-1185">Reference proteome</keyword>
<comment type="caution">
    <text evidence="3">The sequence shown here is derived from an EMBL/GenBank/DDBJ whole genome shotgun (WGS) entry which is preliminary data.</text>
</comment>
<accession>A0A9W7DA67</accession>
<gene>
    <name evidence="3" type="ORF">Pfra01_002960000</name>
</gene>